<keyword evidence="3" id="KW-1185">Reference proteome</keyword>
<dbReference type="OrthoDB" id="5824524at2759"/>
<proteinExistence type="predicted"/>
<organism evidence="2 3">
    <name type="scientific">Caenorhabditis auriculariae</name>
    <dbReference type="NCBI Taxonomy" id="2777116"/>
    <lineage>
        <taxon>Eukaryota</taxon>
        <taxon>Metazoa</taxon>
        <taxon>Ecdysozoa</taxon>
        <taxon>Nematoda</taxon>
        <taxon>Chromadorea</taxon>
        <taxon>Rhabditida</taxon>
        <taxon>Rhabditina</taxon>
        <taxon>Rhabditomorpha</taxon>
        <taxon>Rhabditoidea</taxon>
        <taxon>Rhabditidae</taxon>
        <taxon>Peloderinae</taxon>
        <taxon>Caenorhabditis</taxon>
    </lineage>
</organism>
<dbReference type="Pfam" id="PF06653">
    <property type="entry name" value="Claudin_3"/>
    <property type="match status" value="1"/>
</dbReference>
<keyword evidence="1" id="KW-1133">Transmembrane helix</keyword>
<feature type="transmembrane region" description="Helical" evidence="1">
    <location>
        <begin position="139"/>
        <end position="161"/>
    </location>
</feature>
<accession>A0A8S1HYC8</accession>
<dbReference type="PANTHER" id="PTHR21759">
    <property type="entry name" value="PROTEIN CBG02235-RELATED"/>
    <property type="match status" value="1"/>
</dbReference>
<feature type="transmembrane region" description="Helical" evidence="1">
    <location>
        <begin position="95"/>
        <end position="119"/>
    </location>
</feature>
<comment type="caution">
    <text evidence="2">The sequence shown here is derived from an EMBL/GenBank/DDBJ whole genome shotgun (WGS) entry which is preliminary data.</text>
</comment>
<dbReference type="InterPro" id="IPR009545">
    <property type="entry name" value="Claudin-like"/>
</dbReference>
<gene>
    <name evidence="2" type="ORF">CAUJ_LOCUS15490</name>
</gene>
<feature type="transmembrane region" description="Helical" evidence="1">
    <location>
        <begin position="57"/>
        <end position="83"/>
    </location>
</feature>
<keyword evidence="1" id="KW-0812">Transmembrane</keyword>
<sequence>MYSTILLLACIQLVIIVTFGAGWTSASKFYKLFYIGNLGASPPYSTLIPYPSGVPGWFSYVAINMYFALAVSVAFVIFLAVQIMMPALLEGKQKIVILADLVVSITLTLILFITYIVFASSLNGAKNYTLWGLQLGYCFGLSIFASLISLAAVIINGICFWHNK</sequence>
<keyword evidence="1" id="KW-0472">Membrane</keyword>
<evidence type="ECO:0000313" key="2">
    <source>
        <dbReference type="EMBL" id="CAD6199588.1"/>
    </source>
</evidence>
<dbReference type="EMBL" id="CAJGYM010000185">
    <property type="protein sequence ID" value="CAD6199588.1"/>
    <property type="molecule type" value="Genomic_DNA"/>
</dbReference>
<dbReference type="PANTHER" id="PTHR21759:SF1">
    <property type="entry name" value="MARVEL DOMAIN-CONTAINING PROTEIN"/>
    <property type="match status" value="1"/>
</dbReference>
<evidence type="ECO:0000313" key="3">
    <source>
        <dbReference type="Proteomes" id="UP000835052"/>
    </source>
</evidence>
<dbReference type="Proteomes" id="UP000835052">
    <property type="component" value="Unassembled WGS sequence"/>
</dbReference>
<dbReference type="AlphaFoldDB" id="A0A8S1HYC8"/>
<protein>
    <recommendedName>
        <fullName evidence="4">MARVEL domain-containing protein</fullName>
    </recommendedName>
</protein>
<name>A0A8S1HYC8_9PELO</name>
<reference evidence="2" key="1">
    <citation type="submission" date="2020-10" db="EMBL/GenBank/DDBJ databases">
        <authorList>
            <person name="Kikuchi T."/>
        </authorList>
    </citation>
    <scope>NUCLEOTIDE SEQUENCE</scope>
    <source>
        <strain evidence="2">NKZ352</strain>
    </source>
</reference>
<evidence type="ECO:0008006" key="4">
    <source>
        <dbReference type="Google" id="ProtNLM"/>
    </source>
</evidence>
<evidence type="ECO:0000256" key="1">
    <source>
        <dbReference type="SAM" id="Phobius"/>
    </source>
</evidence>